<dbReference type="PANTHER" id="PTHR30115">
    <property type="entry name" value="NITROGEN REGULATORY PROTEIN P-II"/>
    <property type="match status" value="1"/>
</dbReference>
<reference evidence="1" key="1">
    <citation type="journal article" date="2020" name="mSystems">
        <title>Genome- and Community-Level Interaction Insights into Carbon Utilization and Element Cycling Functions of Hydrothermarchaeota in Hydrothermal Sediment.</title>
        <authorList>
            <person name="Zhou Z."/>
            <person name="Liu Y."/>
            <person name="Xu W."/>
            <person name="Pan J."/>
            <person name="Luo Z.H."/>
            <person name="Li M."/>
        </authorList>
    </citation>
    <scope>NUCLEOTIDE SEQUENCE [LARGE SCALE GENOMIC DNA]</scope>
    <source>
        <strain evidence="1">SpSt-132</strain>
    </source>
</reference>
<dbReference type="PANTHER" id="PTHR30115:SF11">
    <property type="entry name" value="NITROGEN REGULATORY PROTEIN P-II HOMOLOG"/>
    <property type="match status" value="1"/>
</dbReference>
<name>A0A7C2VHC8_9AQUI</name>
<proteinExistence type="predicted"/>
<dbReference type="EMBL" id="DSFP01000037">
    <property type="protein sequence ID" value="HEW45936.1"/>
    <property type="molecule type" value="Genomic_DNA"/>
</dbReference>
<dbReference type="SMART" id="SM00938">
    <property type="entry name" value="P-II"/>
    <property type="match status" value="1"/>
</dbReference>
<gene>
    <name evidence="1" type="ORF">ENO47_04600</name>
</gene>
<sequence length="96" mass="10672">MKELVVIVRREKSAEVKSFLSSMGLDYVSKTVKGRGKEGGLGYKTNKGVIMSLLPKTLILTWVEEALYEEVIEKIMDIAHTGFYGDGKIFVIGGWS</sequence>
<dbReference type="PROSITE" id="PS51343">
    <property type="entry name" value="PII_GLNB_DOM"/>
    <property type="match status" value="1"/>
</dbReference>
<dbReference type="InterPro" id="IPR011322">
    <property type="entry name" value="N-reg_PII-like_a/b"/>
</dbReference>
<dbReference type="Pfam" id="PF00543">
    <property type="entry name" value="P-II"/>
    <property type="match status" value="1"/>
</dbReference>
<dbReference type="GO" id="GO:0006808">
    <property type="term" value="P:regulation of nitrogen utilization"/>
    <property type="evidence" value="ECO:0007669"/>
    <property type="project" value="InterPro"/>
</dbReference>
<dbReference type="GO" id="GO:0005524">
    <property type="term" value="F:ATP binding"/>
    <property type="evidence" value="ECO:0007669"/>
    <property type="project" value="TreeGrafter"/>
</dbReference>
<accession>A0A7C2VHC8</accession>
<dbReference type="PRINTS" id="PR00340">
    <property type="entry name" value="PIIGLNB"/>
</dbReference>
<evidence type="ECO:0000313" key="1">
    <source>
        <dbReference type="EMBL" id="HEW45936.1"/>
    </source>
</evidence>
<protein>
    <submittedName>
        <fullName evidence="1">P-II family nitrogen regulator</fullName>
    </submittedName>
</protein>
<dbReference type="SUPFAM" id="SSF54913">
    <property type="entry name" value="GlnB-like"/>
    <property type="match status" value="1"/>
</dbReference>
<dbReference type="InterPro" id="IPR002187">
    <property type="entry name" value="N-reg_PII"/>
</dbReference>
<dbReference type="GO" id="GO:0005829">
    <property type="term" value="C:cytosol"/>
    <property type="evidence" value="ECO:0007669"/>
    <property type="project" value="TreeGrafter"/>
</dbReference>
<comment type="caution">
    <text evidence="1">The sequence shown here is derived from an EMBL/GenBank/DDBJ whole genome shotgun (WGS) entry which is preliminary data.</text>
</comment>
<dbReference type="Gene3D" id="3.30.70.120">
    <property type="match status" value="1"/>
</dbReference>
<dbReference type="GO" id="GO:0030234">
    <property type="term" value="F:enzyme regulator activity"/>
    <property type="evidence" value="ECO:0007669"/>
    <property type="project" value="InterPro"/>
</dbReference>
<dbReference type="AlphaFoldDB" id="A0A7C2VHC8"/>
<dbReference type="InterPro" id="IPR015867">
    <property type="entry name" value="N-reg_PII/ATP_PRibTrfase_C"/>
</dbReference>
<organism evidence="1">
    <name type="scientific">Hydrogenobacter sp</name>
    <dbReference type="NCBI Taxonomy" id="2152829"/>
    <lineage>
        <taxon>Bacteria</taxon>
        <taxon>Pseudomonadati</taxon>
        <taxon>Aquificota</taxon>
        <taxon>Aquificia</taxon>
        <taxon>Aquificales</taxon>
        <taxon>Aquificaceae</taxon>
        <taxon>Hydrogenobacter</taxon>
    </lineage>
</organism>